<sequence>MDQFSSKPLFESNLLQHAQGESTTVVLQVSDFHISGGLEQVVYDVAVVLRSQSFDVILFNCGKSGQPFQKFADDRFKTVSLDCNNEQEYKRQLSIHDAKLVNGHYSVQGAKWCHDVNVLFIQTIHNMYLWLFEPNFSLLLKQHRDADEYTSAYICVSQTVLNYAAYKMNLDKQKMIVIRNGVDESRMDKSCDATSLRRSLGYDENDFLILQSGTIAPLKGQEYVADAVMKARKELDDKSIKLVLAGTIQDRVYARNIAKRDIGGTTINFVGLRKDMNCLLQAIDLYCHPSLLEGWSLAVAEAAYMNKHILTTNTGGSVQLLQGDDPSKSCLNGKIISIIEPPYHDINNVNINTLTTTKYRHFSEQVKRNIVDIYLKSKTNTCPTNHLQDFKSRMKSSHIYKAYSLLFKWTLTGGSISSARRLIKTM</sequence>
<evidence type="ECO:0000259" key="3">
    <source>
        <dbReference type="Pfam" id="PF00534"/>
    </source>
</evidence>
<evidence type="ECO:0000313" key="6">
    <source>
        <dbReference type="Proteomes" id="UP001431209"/>
    </source>
</evidence>
<evidence type="ECO:0000256" key="1">
    <source>
        <dbReference type="ARBA" id="ARBA00022676"/>
    </source>
</evidence>
<dbReference type="AlphaFoldDB" id="A0AAW2YVE5"/>
<protein>
    <submittedName>
        <fullName evidence="5">D-Inositol 3- phosphate glycosyltransferase</fullName>
    </submittedName>
</protein>
<dbReference type="CDD" id="cd03801">
    <property type="entry name" value="GT4_PimA-like"/>
    <property type="match status" value="1"/>
</dbReference>
<dbReference type="Pfam" id="PF00534">
    <property type="entry name" value="Glycos_transf_1"/>
    <property type="match status" value="1"/>
</dbReference>
<dbReference type="GO" id="GO:0016757">
    <property type="term" value="F:glycosyltransferase activity"/>
    <property type="evidence" value="ECO:0007669"/>
    <property type="project" value="UniProtKB-KW"/>
</dbReference>
<accession>A0AAW2YVE5</accession>
<keyword evidence="1" id="KW-0328">Glycosyltransferase</keyword>
<dbReference type="EMBL" id="JAOPGA020000708">
    <property type="protein sequence ID" value="KAL0480958.1"/>
    <property type="molecule type" value="Genomic_DNA"/>
</dbReference>
<dbReference type="SUPFAM" id="SSF53756">
    <property type="entry name" value="UDP-Glycosyltransferase/glycogen phosphorylase"/>
    <property type="match status" value="1"/>
</dbReference>
<organism evidence="5 6">
    <name type="scientific">Acrasis kona</name>
    <dbReference type="NCBI Taxonomy" id="1008807"/>
    <lineage>
        <taxon>Eukaryota</taxon>
        <taxon>Discoba</taxon>
        <taxon>Heterolobosea</taxon>
        <taxon>Tetramitia</taxon>
        <taxon>Eutetramitia</taxon>
        <taxon>Acrasidae</taxon>
        <taxon>Acrasis</taxon>
    </lineage>
</organism>
<evidence type="ECO:0000313" key="5">
    <source>
        <dbReference type="EMBL" id="KAL0480958.1"/>
    </source>
</evidence>
<name>A0AAW2YVE5_9EUKA</name>
<comment type="caution">
    <text evidence="5">The sequence shown here is derived from an EMBL/GenBank/DDBJ whole genome shotgun (WGS) entry which is preliminary data.</text>
</comment>
<dbReference type="PANTHER" id="PTHR46401">
    <property type="entry name" value="GLYCOSYLTRANSFERASE WBBK-RELATED"/>
    <property type="match status" value="1"/>
</dbReference>
<dbReference type="InterPro" id="IPR028098">
    <property type="entry name" value="Glyco_trans_4-like_N"/>
</dbReference>
<evidence type="ECO:0000256" key="2">
    <source>
        <dbReference type="ARBA" id="ARBA00022679"/>
    </source>
</evidence>
<reference evidence="5 6" key="1">
    <citation type="submission" date="2024-03" db="EMBL/GenBank/DDBJ databases">
        <title>The Acrasis kona genome and developmental transcriptomes reveal deep origins of eukaryotic multicellular pathways.</title>
        <authorList>
            <person name="Sheikh S."/>
            <person name="Fu C.-J."/>
            <person name="Brown M.W."/>
            <person name="Baldauf S.L."/>
        </authorList>
    </citation>
    <scope>NUCLEOTIDE SEQUENCE [LARGE SCALE GENOMIC DNA]</scope>
    <source>
        <strain evidence="5 6">ATCC MYA-3509</strain>
    </source>
</reference>
<dbReference type="InterPro" id="IPR001296">
    <property type="entry name" value="Glyco_trans_1"/>
</dbReference>
<gene>
    <name evidence="5" type="ORF">AKO1_013617</name>
</gene>
<evidence type="ECO:0000259" key="4">
    <source>
        <dbReference type="Pfam" id="PF13439"/>
    </source>
</evidence>
<proteinExistence type="predicted"/>
<keyword evidence="2" id="KW-0808">Transferase</keyword>
<dbReference type="Proteomes" id="UP001431209">
    <property type="component" value="Unassembled WGS sequence"/>
</dbReference>
<dbReference type="PANTHER" id="PTHR46401:SF2">
    <property type="entry name" value="GLYCOSYLTRANSFERASE WBBK-RELATED"/>
    <property type="match status" value="1"/>
</dbReference>
<keyword evidence="6" id="KW-1185">Reference proteome</keyword>
<dbReference type="Pfam" id="PF13439">
    <property type="entry name" value="Glyco_transf_4"/>
    <property type="match status" value="1"/>
</dbReference>
<feature type="domain" description="Glycosyltransferase subfamily 4-like N-terminal" evidence="4">
    <location>
        <begin position="36"/>
        <end position="186"/>
    </location>
</feature>
<dbReference type="Gene3D" id="3.40.50.2000">
    <property type="entry name" value="Glycogen Phosphorylase B"/>
    <property type="match status" value="2"/>
</dbReference>
<feature type="domain" description="Glycosyl transferase family 1" evidence="3">
    <location>
        <begin position="195"/>
        <end position="320"/>
    </location>
</feature>